<evidence type="ECO:0000256" key="3">
    <source>
        <dbReference type="ARBA" id="ARBA00023172"/>
    </source>
</evidence>
<dbReference type="PROSITE" id="PS51900">
    <property type="entry name" value="CB"/>
    <property type="match status" value="1"/>
</dbReference>
<organism evidence="7 8">
    <name type="scientific">Clostridium tyrobutyricum DIVETGP</name>
    <dbReference type="NCBI Taxonomy" id="1408889"/>
    <lineage>
        <taxon>Bacteria</taxon>
        <taxon>Bacillati</taxon>
        <taxon>Bacillota</taxon>
        <taxon>Clostridia</taxon>
        <taxon>Eubacteriales</taxon>
        <taxon>Clostridiaceae</taxon>
        <taxon>Clostridium</taxon>
    </lineage>
</organism>
<protein>
    <submittedName>
        <fullName evidence="7">DNA integration/recombination protein</fullName>
    </submittedName>
</protein>
<feature type="domain" description="Core-binding (CB)" evidence="6">
    <location>
        <begin position="9"/>
        <end position="120"/>
    </location>
</feature>
<reference evidence="7 8" key="1">
    <citation type="journal article" date="2015" name="Genome Announc.">
        <title>Draft Genome Sequence of Clostridium tyrobutyricum Strain DIVETGP, Isolated from Cow's Milk for Grana Padano Production.</title>
        <authorList>
            <person name="Soggiu A."/>
            <person name="Piras C."/>
            <person name="Gaiarsa S."/>
            <person name="Sassera D."/>
            <person name="Roncada P."/>
            <person name="Bendixen E."/>
            <person name="Brasca M."/>
            <person name="Bonizzi L."/>
        </authorList>
    </citation>
    <scope>NUCLEOTIDE SEQUENCE [LARGE SCALE GENOMIC DNA]</scope>
    <source>
        <strain evidence="7 8">DIVETGP</strain>
    </source>
</reference>
<dbReference type="PROSITE" id="PS51898">
    <property type="entry name" value="TYR_RECOMBINASE"/>
    <property type="match status" value="1"/>
</dbReference>
<dbReference type="GO" id="GO:0006310">
    <property type="term" value="P:DNA recombination"/>
    <property type="evidence" value="ECO:0007669"/>
    <property type="project" value="UniProtKB-KW"/>
</dbReference>
<dbReference type="EMBL" id="CBXI010000003">
    <property type="protein sequence ID" value="CDL90013.1"/>
    <property type="molecule type" value="Genomic_DNA"/>
</dbReference>
<evidence type="ECO:0000256" key="1">
    <source>
        <dbReference type="ARBA" id="ARBA00008857"/>
    </source>
</evidence>
<dbReference type="InterPro" id="IPR002104">
    <property type="entry name" value="Integrase_catalytic"/>
</dbReference>
<accession>W6N1A4</accession>
<dbReference type="InterPro" id="IPR050090">
    <property type="entry name" value="Tyrosine_recombinase_XerCD"/>
</dbReference>
<keyword evidence="2 4" id="KW-0238">DNA-binding</keyword>
<dbReference type="Gene3D" id="1.10.150.130">
    <property type="match status" value="1"/>
</dbReference>
<evidence type="ECO:0000256" key="4">
    <source>
        <dbReference type="PROSITE-ProRule" id="PRU01248"/>
    </source>
</evidence>
<dbReference type="CDD" id="cd00397">
    <property type="entry name" value="DNA_BRE_C"/>
    <property type="match status" value="1"/>
</dbReference>
<dbReference type="Proteomes" id="UP000019482">
    <property type="component" value="Unassembled WGS sequence"/>
</dbReference>
<comment type="similarity">
    <text evidence="1">Belongs to the 'phage' integrase family.</text>
</comment>
<evidence type="ECO:0000313" key="8">
    <source>
        <dbReference type="Proteomes" id="UP000019482"/>
    </source>
</evidence>
<keyword evidence="3" id="KW-0233">DNA recombination</keyword>
<dbReference type="RefSeq" id="WP_017895997.1">
    <property type="nucleotide sequence ID" value="NZ_CBXI010000003.1"/>
</dbReference>
<dbReference type="PANTHER" id="PTHR30349:SF64">
    <property type="entry name" value="PROPHAGE INTEGRASE INTD-RELATED"/>
    <property type="match status" value="1"/>
</dbReference>
<proteinExistence type="inferred from homology"/>
<dbReference type="Gene3D" id="1.10.443.10">
    <property type="entry name" value="Intergrase catalytic core"/>
    <property type="match status" value="1"/>
</dbReference>
<dbReference type="InterPro" id="IPR010998">
    <property type="entry name" value="Integrase_recombinase_N"/>
</dbReference>
<dbReference type="PANTHER" id="PTHR30349">
    <property type="entry name" value="PHAGE INTEGRASE-RELATED"/>
    <property type="match status" value="1"/>
</dbReference>
<dbReference type="InterPro" id="IPR044068">
    <property type="entry name" value="CB"/>
</dbReference>
<sequence length="337" mass="40245">MRRKKQTSLLIDDVLEDFINSCIDRDLRIKTIEYYESTLKLFCRYIEDVFKVTDIKFITKTMCKDYVIYTKERGKYTFVSDSIKAETNIPKNRNDYGKKVGVATLNNYIRNLKVFFNYLVDKKVIKVSPMDGIKMFKNNRIPKSQITTEEYNRLIRYLDTTKFHEFRDYTIIQLLMDTGMRIGECLALKVDDIDLNYRSILLRQEITKGRKDRYVFYSYIMSKMLKRWLQYKDRYVETDLLFCTKGHNQLAISNFESNFQKYVKRAKIDKHITAHVLRNNYARRFLLAGGSIFELSKLLGHSSVLVTEKAYADITVEDIRKNYQRYSPLENMNKQRH</sequence>
<comment type="caution">
    <text evidence="7">The sequence shown here is derived from an EMBL/GenBank/DDBJ whole genome shotgun (WGS) entry which is preliminary data.</text>
</comment>
<feature type="domain" description="Tyr recombinase" evidence="5">
    <location>
        <begin position="141"/>
        <end position="324"/>
    </location>
</feature>
<gene>
    <name evidence="7" type="ORF">CTDIVETGP_0083</name>
</gene>
<dbReference type="OrthoDB" id="9785687at2"/>
<evidence type="ECO:0000259" key="6">
    <source>
        <dbReference type="PROSITE" id="PS51900"/>
    </source>
</evidence>
<name>W6N1A4_CLOTY</name>
<dbReference type="AlphaFoldDB" id="W6N1A4"/>
<evidence type="ECO:0000313" key="7">
    <source>
        <dbReference type="EMBL" id="CDL90013.1"/>
    </source>
</evidence>
<dbReference type="GO" id="GO:0003677">
    <property type="term" value="F:DNA binding"/>
    <property type="evidence" value="ECO:0007669"/>
    <property type="project" value="UniProtKB-UniRule"/>
</dbReference>
<dbReference type="InterPro" id="IPR013762">
    <property type="entry name" value="Integrase-like_cat_sf"/>
</dbReference>
<keyword evidence="8" id="KW-1185">Reference proteome</keyword>
<dbReference type="GeneID" id="29419494"/>
<evidence type="ECO:0000256" key="2">
    <source>
        <dbReference type="ARBA" id="ARBA00023125"/>
    </source>
</evidence>
<dbReference type="SUPFAM" id="SSF56349">
    <property type="entry name" value="DNA breaking-rejoining enzymes"/>
    <property type="match status" value="1"/>
</dbReference>
<dbReference type="InterPro" id="IPR011010">
    <property type="entry name" value="DNA_brk_join_enz"/>
</dbReference>
<dbReference type="GO" id="GO:0015074">
    <property type="term" value="P:DNA integration"/>
    <property type="evidence" value="ECO:0007669"/>
    <property type="project" value="InterPro"/>
</dbReference>
<dbReference type="Pfam" id="PF00589">
    <property type="entry name" value="Phage_integrase"/>
    <property type="match status" value="1"/>
</dbReference>
<evidence type="ECO:0000259" key="5">
    <source>
        <dbReference type="PROSITE" id="PS51898"/>
    </source>
</evidence>